<dbReference type="InterPro" id="IPR036922">
    <property type="entry name" value="Rieske_2Fe-2S_sf"/>
</dbReference>
<organism evidence="3 4">
    <name type="scientific">Periophthalmus magnuspinnatus</name>
    <dbReference type="NCBI Taxonomy" id="409849"/>
    <lineage>
        <taxon>Eukaryota</taxon>
        <taxon>Metazoa</taxon>
        <taxon>Chordata</taxon>
        <taxon>Craniata</taxon>
        <taxon>Vertebrata</taxon>
        <taxon>Euteleostomi</taxon>
        <taxon>Actinopterygii</taxon>
        <taxon>Neopterygii</taxon>
        <taxon>Teleostei</taxon>
        <taxon>Neoteleostei</taxon>
        <taxon>Acanthomorphata</taxon>
        <taxon>Gobiaria</taxon>
        <taxon>Gobiiformes</taxon>
        <taxon>Gobioidei</taxon>
        <taxon>Gobiidae</taxon>
        <taxon>Oxudercinae</taxon>
        <taxon>Periophthalmus</taxon>
    </lineage>
</organism>
<dbReference type="PANTHER" id="PTHR21496">
    <property type="entry name" value="FERREDOXIN-RELATED"/>
    <property type="match status" value="1"/>
</dbReference>
<keyword evidence="4" id="KW-1185">Reference proteome</keyword>
<protein>
    <recommendedName>
        <fullName evidence="2">Soluble Rieske-type ferredoxin domain-containing protein</fullName>
    </recommendedName>
</protein>
<sequence length="148" mass="17373">MGFLQPENIFRSSDNSYSNSHYIGRKEDIVRAGRVTRVLNGCRDVLILHHQGQIYAMDMRCYRELHLYVEFNSRLCIGLYQAVDNPTVTPLWTEWRSKGVKQRIHQVTVVKGHVYVTLNTHTEEVESDRYQSHKHRTALCKDHTRTNT</sequence>
<dbReference type="STRING" id="409849.ENSPMGP00000019058"/>
<evidence type="ECO:0000256" key="1">
    <source>
        <dbReference type="ARBA" id="ARBA00034078"/>
    </source>
</evidence>
<dbReference type="Gene3D" id="2.102.10.10">
    <property type="entry name" value="Rieske [2Fe-2S] iron-sulphur domain"/>
    <property type="match status" value="2"/>
</dbReference>
<evidence type="ECO:0000313" key="4">
    <source>
        <dbReference type="Proteomes" id="UP000261520"/>
    </source>
</evidence>
<reference evidence="3" key="2">
    <citation type="submission" date="2025-09" db="UniProtKB">
        <authorList>
            <consortium name="Ensembl"/>
        </authorList>
    </citation>
    <scope>IDENTIFICATION</scope>
</reference>
<feature type="domain" description="Soluble Rieske-type ferredoxin" evidence="2">
    <location>
        <begin position="77"/>
        <end position="120"/>
    </location>
</feature>
<dbReference type="AlphaFoldDB" id="A0A3B4APK3"/>
<feature type="domain" description="Soluble Rieske-type ferredoxin" evidence="2">
    <location>
        <begin position="22"/>
        <end position="67"/>
    </location>
</feature>
<reference evidence="3" key="1">
    <citation type="submission" date="2025-08" db="UniProtKB">
        <authorList>
            <consortium name="Ensembl"/>
        </authorList>
    </citation>
    <scope>IDENTIFICATION</scope>
</reference>
<dbReference type="Proteomes" id="UP000261520">
    <property type="component" value="Unplaced"/>
</dbReference>
<evidence type="ECO:0000313" key="3">
    <source>
        <dbReference type="Ensembl" id="ENSPMGP00000019058.1"/>
    </source>
</evidence>
<dbReference type="Pfam" id="PF22543">
    <property type="entry name" value="Rieske_4"/>
    <property type="match status" value="2"/>
</dbReference>
<dbReference type="PANTHER" id="PTHR21496:SF0">
    <property type="entry name" value="RIESKE DOMAIN-CONTAINING PROTEIN"/>
    <property type="match status" value="1"/>
</dbReference>
<comment type="cofactor">
    <cofactor evidence="1">
        <name>[2Fe-2S] cluster</name>
        <dbReference type="ChEBI" id="CHEBI:190135"/>
    </cofactor>
</comment>
<dbReference type="Ensembl" id="ENSPMGT00000020322.1">
    <property type="protein sequence ID" value="ENSPMGP00000019058.1"/>
    <property type="gene ID" value="ENSPMGG00000015506.1"/>
</dbReference>
<evidence type="ECO:0000259" key="2">
    <source>
        <dbReference type="Pfam" id="PF22543"/>
    </source>
</evidence>
<accession>A0A3B4APK3</accession>
<proteinExistence type="predicted"/>
<name>A0A3B4APK3_9GOBI</name>
<dbReference type="InterPro" id="IPR054716">
    <property type="entry name" value="Sol_Rieske_ferrdox_dom"/>
</dbReference>
<dbReference type="GO" id="GO:0051537">
    <property type="term" value="F:2 iron, 2 sulfur cluster binding"/>
    <property type="evidence" value="ECO:0007669"/>
    <property type="project" value="InterPro"/>
</dbReference>